<accession>A0ACB9MBZ9</accession>
<sequence>MASPEGLRTRLQLDATVILKAFCTLKSVAVAVEKKNRQEKVKEVENAVTDLLETYQDCMSLYKAIKSVGEKYEPGPENVHHEGQPLPGDEQEEIVLTNTQGNLLNITCPLNGKPIIALTAPVRSVQCQHIYEREAVLLYIRSGNGKAKCPISGVECDPLLLYEINLLCSVASKQLVE</sequence>
<reference evidence="2" key="1">
    <citation type="journal article" date="2023" name="Front. Plant Sci.">
        <title>Chromosomal-level genome assembly of Melastoma candidum provides insights into trichome evolution.</title>
        <authorList>
            <person name="Zhong Y."/>
            <person name="Wu W."/>
            <person name="Sun C."/>
            <person name="Zou P."/>
            <person name="Liu Y."/>
            <person name="Dai S."/>
            <person name="Zhou R."/>
        </authorList>
    </citation>
    <scope>NUCLEOTIDE SEQUENCE [LARGE SCALE GENOMIC DNA]</scope>
</reference>
<dbReference type="Proteomes" id="UP001057402">
    <property type="component" value="Chromosome 10"/>
</dbReference>
<name>A0ACB9MBZ9_9MYRT</name>
<comment type="caution">
    <text evidence="1">The sequence shown here is derived from an EMBL/GenBank/DDBJ whole genome shotgun (WGS) entry which is preliminary data.</text>
</comment>
<evidence type="ECO:0000313" key="2">
    <source>
        <dbReference type="Proteomes" id="UP001057402"/>
    </source>
</evidence>
<keyword evidence="2" id="KW-1185">Reference proteome</keyword>
<gene>
    <name evidence="1" type="ORF">MLD38_035171</name>
</gene>
<organism evidence="1 2">
    <name type="scientific">Melastoma candidum</name>
    <dbReference type="NCBI Taxonomy" id="119954"/>
    <lineage>
        <taxon>Eukaryota</taxon>
        <taxon>Viridiplantae</taxon>
        <taxon>Streptophyta</taxon>
        <taxon>Embryophyta</taxon>
        <taxon>Tracheophyta</taxon>
        <taxon>Spermatophyta</taxon>
        <taxon>Magnoliopsida</taxon>
        <taxon>eudicotyledons</taxon>
        <taxon>Gunneridae</taxon>
        <taxon>Pentapetalae</taxon>
        <taxon>rosids</taxon>
        <taxon>malvids</taxon>
        <taxon>Myrtales</taxon>
        <taxon>Melastomataceae</taxon>
        <taxon>Melastomatoideae</taxon>
        <taxon>Melastomateae</taxon>
        <taxon>Melastoma</taxon>
    </lineage>
</organism>
<proteinExistence type="predicted"/>
<protein>
    <submittedName>
        <fullName evidence="1">Uncharacterized protein</fullName>
    </submittedName>
</protein>
<evidence type="ECO:0000313" key="1">
    <source>
        <dbReference type="EMBL" id="KAI4321838.1"/>
    </source>
</evidence>
<dbReference type="EMBL" id="CM042889">
    <property type="protein sequence ID" value="KAI4321838.1"/>
    <property type="molecule type" value="Genomic_DNA"/>
</dbReference>